<protein>
    <submittedName>
        <fullName evidence="3">Uncharacterized protein</fullName>
    </submittedName>
</protein>
<dbReference type="Proteomes" id="UP000192578">
    <property type="component" value="Unassembled WGS sequence"/>
</dbReference>
<evidence type="ECO:0000313" key="4">
    <source>
        <dbReference type="Proteomes" id="UP000192578"/>
    </source>
</evidence>
<evidence type="ECO:0000256" key="1">
    <source>
        <dbReference type="SAM" id="MobiDB-lite"/>
    </source>
</evidence>
<dbReference type="EMBL" id="MTYJ01000072">
    <property type="protein sequence ID" value="OQV16640.1"/>
    <property type="molecule type" value="Genomic_DNA"/>
</dbReference>
<keyword evidence="4" id="KW-1185">Reference proteome</keyword>
<keyword evidence="2" id="KW-1133">Transmembrane helix</keyword>
<evidence type="ECO:0000256" key="2">
    <source>
        <dbReference type="SAM" id="Phobius"/>
    </source>
</evidence>
<keyword evidence="2" id="KW-0472">Membrane</keyword>
<feature type="compositionally biased region" description="Low complexity" evidence="1">
    <location>
        <begin position="36"/>
        <end position="47"/>
    </location>
</feature>
<reference evidence="4" key="1">
    <citation type="submission" date="2017-01" db="EMBL/GenBank/DDBJ databases">
        <title>Comparative genomics of anhydrobiosis in the tardigrade Hypsibius dujardini.</title>
        <authorList>
            <person name="Yoshida Y."/>
            <person name="Koutsovoulos G."/>
            <person name="Laetsch D."/>
            <person name="Stevens L."/>
            <person name="Kumar S."/>
            <person name="Horikawa D."/>
            <person name="Ishino K."/>
            <person name="Komine S."/>
            <person name="Tomita M."/>
            <person name="Blaxter M."/>
            <person name="Arakawa K."/>
        </authorList>
    </citation>
    <scope>NUCLEOTIDE SEQUENCE [LARGE SCALE GENOMIC DNA]</scope>
    <source>
        <strain evidence="4">Z151</strain>
    </source>
</reference>
<feature type="compositionally biased region" description="Polar residues" evidence="1">
    <location>
        <begin position="13"/>
        <end position="23"/>
    </location>
</feature>
<comment type="caution">
    <text evidence="3">The sequence shown here is derived from an EMBL/GenBank/DDBJ whole genome shotgun (WGS) entry which is preliminary data.</text>
</comment>
<organism evidence="3 4">
    <name type="scientific">Hypsibius exemplaris</name>
    <name type="common">Freshwater tardigrade</name>
    <dbReference type="NCBI Taxonomy" id="2072580"/>
    <lineage>
        <taxon>Eukaryota</taxon>
        <taxon>Metazoa</taxon>
        <taxon>Ecdysozoa</taxon>
        <taxon>Tardigrada</taxon>
        <taxon>Eutardigrada</taxon>
        <taxon>Parachela</taxon>
        <taxon>Hypsibioidea</taxon>
        <taxon>Hypsibiidae</taxon>
        <taxon>Hypsibius</taxon>
    </lineage>
</organism>
<keyword evidence="2" id="KW-0812">Transmembrane</keyword>
<dbReference type="AlphaFoldDB" id="A0A1W0WN47"/>
<proteinExistence type="predicted"/>
<sequence>MGIFLRNLFPYSGQAQQRSSPESASGDGDGEDAAFSSIPPIRPRTSSLQSKPGRGIGKRAHFEDEVTGSSSSTTTPSTPLPSPLSPPVLSTPSPTPTEGVSTPTEGVSGEEMRKRQAAILVEGVSTPTEGVSGEEMRKRQAAILVERRRMLQERLQSTTPVAAATPVAFGAMASTDVARLERAITMLRQILLIVLFSILFLVLRRFVTDFEEEEFEEF</sequence>
<feature type="region of interest" description="Disordered" evidence="1">
    <location>
        <begin position="1"/>
        <end position="113"/>
    </location>
</feature>
<evidence type="ECO:0000313" key="3">
    <source>
        <dbReference type="EMBL" id="OQV16640.1"/>
    </source>
</evidence>
<name>A0A1W0WN47_HYPEX</name>
<accession>A0A1W0WN47</accession>
<feature type="transmembrane region" description="Helical" evidence="2">
    <location>
        <begin position="189"/>
        <end position="207"/>
    </location>
</feature>
<gene>
    <name evidence="3" type="ORF">BV898_09310</name>
</gene>